<evidence type="ECO:0000313" key="4">
    <source>
        <dbReference type="Proteomes" id="UP000433876"/>
    </source>
</evidence>
<sequence length="835" mass="91354">MIVSTADVESPDGHPKVISGGGCLFPTNYQIDFRQVDPWMCPIAGCKKDFPQVSQLGLHFSRAHRKLLLYDELRRGFFWPIGERKTPDKDGRFRSIVVTRGYFEPDKERKRTDVRQPPEDWESYINPTAVKDIRAPNLPETAAAPVVPSPVAPPLAAPSPPRPSTASASRPSVAPAIATPRIEAATIAGSVGCPTGNSIHEAIDISSDEEDVEPSLAELQRESDSAASGPQRVEAQRVAQSSAGNDPDTEEDHFQDDPLMSNGPVEPVDNRDGSTQGPENHHVPEARSRIVDQPSRPEGSDIWTYITQFARTPTPRPSDDAITKLLTMSKRQDLPVNWQQRLHAFDTLSLHQLTSVILYLGGEAALTSPCIPMGCNLRPGAINCADPDHDKGLCRSCLFAFPRCVILPQYLFASEGIGKRLECYFCCNSYYRGMGHRLRGVIGSRYMDEIAGIKTNGTEKIQQTSDNPTSKQSNAQLASFNSSAVQKQPLPESSSAWDYIMSFSKINILVPNDEAILELLALPRIRELPLSWKYQLGAFDELDLKSYTSLILYLVGDEAVRSPCNTMGCIRNESVVQAAAELASREDDKHWNRVNVKYAFPKCVFLPRHLLSSQALGKRLGIKTCCNAYYRIDKTSDKASKEQVMVVLGRTGTDGNANQRAPRSSASAVTANSGSTNAKATNKPLSSTSGASASRSPFISSSTTAFTGLAIRNKPQATPQQRNNKASSQKSSGTFCIPEGTPGQVFLLKGTETKLIQSSRNQILRCKVLAGSGVKWQLVGCKEIKAYEGHWNGEWEIPPDSQCLIKNIHPEKSIPGNLTCVDVNPKKRVVKAGLA</sequence>
<comment type="caution">
    <text evidence="3">The sequence shown here is derived from an EMBL/GenBank/DDBJ whole genome shotgun (WGS) entry which is preliminary data.</text>
</comment>
<feature type="region of interest" description="Disordered" evidence="1">
    <location>
        <begin position="153"/>
        <end position="173"/>
    </location>
</feature>
<dbReference type="PROSITE" id="PS00028">
    <property type="entry name" value="ZINC_FINGER_C2H2_1"/>
    <property type="match status" value="1"/>
</dbReference>
<dbReference type="Proteomes" id="UP000433876">
    <property type="component" value="Unassembled WGS sequence"/>
</dbReference>
<feature type="compositionally biased region" description="Basic and acidic residues" evidence="1">
    <location>
        <begin position="107"/>
        <end position="118"/>
    </location>
</feature>
<evidence type="ECO:0000313" key="3">
    <source>
        <dbReference type="EMBL" id="KAA8631970.1"/>
    </source>
</evidence>
<protein>
    <recommendedName>
        <fullName evidence="2">C2H2-type domain-containing protein</fullName>
    </recommendedName>
</protein>
<dbReference type="AlphaFoldDB" id="A0A8S8ZSL9"/>
<evidence type="ECO:0000259" key="2">
    <source>
        <dbReference type="PROSITE" id="PS00028"/>
    </source>
</evidence>
<accession>A0A8S8ZSL9</accession>
<organism evidence="3 4">
    <name type="scientific">Sordaria macrospora</name>
    <dbReference type="NCBI Taxonomy" id="5147"/>
    <lineage>
        <taxon>Eukaryota</taxon>
        <taxon>Fungi</taxon>
        <taxon>Dikarya</taxon>
        <taxon>Ascomycota</taxon>
        <taxon>Pezizomycotina</taxon>
        <taxon>Sordariomycetes</taxon>
        <taxon>Sordariomycetidae</taxon>
        <taxon>Sordariales</taxon>
        <taxon>Sordariaceae</taxon>
        <taxon>Sordaria</taxon>
    </lineage>
</organism>
<gene>
    <name evidence="3" type="ORF">SMACR_07948</name>
</gene>
<reference evidence="3 4" key="1">
    <citation type="submission" date="2017-07" db="EMBL/GenBank/DDBJ databases">
        <title>Genome sequence of the Sordaria macrospora wild type strain R19027.</title>
        <authorList>
            <person name="Nowrousian M."/>
            <person name="Teichert I."/>
            <person name="Kueck U."/>
        </authorList>
    </citation>
    <scope>NUCLEOTIDE SEQUENCE [LARGE SCALE GENOMIC DNA]</scope>
    <source>
        <strain evidence="3 4">R19027</strain>
        <tissue evidence="3">Mycelium</tissue>
    </source>
</reference>
<evidence type="ECO:0000256" key="1">
    <source>
        <dbReference type="SAM" id="MobiDB-lite"/>
    </source>
</evidence>
<feature type="compositionally biased region" description="Low complexity" evidence="1">
    <location>
        <begin position="686"/>
        <end position="697"/>
    </location>
</feature>
<dbReference type="EMBL" id="NMPR01000065">
    <property type="protein sequence ID" value="KAA8631970.1"/>
    <property type="molecule type" value="Genomic_DNA"/>
</dbReference>
<dbReference type="InterPro" id="IPR013087">
    <property type="entry name" value="Znf_C2H2_type"/>
</dbReference>
<feature type="compositionally biased region" description="Pro residues" evidence="1">
    <location>
        <begin position="153"/>
        <end position="163"/>
    </location>
</feature>
<feature type="region of interest" description="Disordered" evidence="1">
    <location>
        <begin position="712"/>
        <end position="734"/>
    </location>
</feature>
<feature type="domain" description="C2H2-type" evidence="2">
    <location>
        <begin position="41"/>
        <end position="64"/>
    </location>
</feature>
<feature type="region of interest" description="Disordered" evidence="1">
    <location>
        <begin position="650"/>
        <end position="697"/>
    </location>
</feature>
<feature type="compositionally biased region" description="Basic and acidic residues" evidence="1">
    <location>
        <begin position="279"/>
        <end position="290"/>
    </location>
</feature>
<feature type="region of interest" description="Disordered" evidence="1">
    <location>
        <begin position="107"/>
        <end position="128"/>
    </location>
</feature>
<feature type="region of interest" description="Disordered" evidence="1">
    <location>
        <begin position="205"/>
        <end position="299"/>
    </location>
</feature>
<feature type="compositionally biased region" description="Polar residues" evidence="1">
    <location>
        <begin position="715"/>
        <end position="734"/>
    </location>
</feature>
<dbReference type="VEuPathDB" id="FungiDB:SMAC_07948"/>
<name>A0A8S8ZSL9_SORMA</name>
<feature type="compositionally biased region" description="Polar residues" evidence="1">
    <location>
        <begin position="653"/>
        <end position="685"/>
    </location>
</feature>
<feature type="compositionally biased region" description="Low complexity" evidence="1">
    <location>
        <begin position="164"/>
        <end position="173"/>
    </location>
</feature>
<proteinExistence type="predicted"/>
<dbReference type="OMA" id="YFEPDSE"/>